<proteinExistence type="predicted"/>
<evidence type="ECO:0000313" key="1">
    <source>
        <dbReference type="EMBL" id="KAI5675651.1"/>
    </source>
</evidence>
<keyword evidence="2" id="KW-1185">Reference proteome</keyword>
<evidence type="ECO:0000313" key="2">
    <source>
        <dbReference type="Proteomes" id="UP001060085"/>
    </source>
</evidence>
<sequence>MLCGSGYFLAGWVRRGPPARVAQGSMAGIDYGMPKFVRRPRFRFRTLSVEPIMFSVERHVGSLSSLTLSLSQSRLSALSVSHSSSISTSFSVILSRQQPQPTTLTSRRRPHPRAESLQTLHEQSTPPAAPLHNTGPLRCSAAAQTPHAAPTHRTSARELSGDNKLDSVSKSYRWFFFFFFSLVLLSLFVLVCPCL</sequence>
<organism evidence="1 2">
    <name type="scientific">Catharanthus roseus</name>
    <name type="common">Madagascar periwinkle</name>
    <name type="synonym">Vinca rosea</name>
    <dbReference type="NCBI Taxonomy" id="4058"/>
    <lineage>
        <taxon>Eukaryota</taxon>
        <taxon>Viridiplantae</taxon>
        <taxon>Streptophyta</taxon>
        <taxon>Embryophyta</taxon>
        <taxon>Tracheophyta</taxon>
        <taxon>Spermatophyta</taxon>
        <taxon>Magnoliopsida</taxon>
        <taxon>eudicotyledons</taxon>
        <taxon>Gunneridae</taxon>
        <taxon>Pentapetalae</taxon>
        <taxon>asterids</taxon>
        <taxon>lamiids</taxon>
        <taxon>Gentianales</taxon>
        <taxon>Apocynaceae</taxon>
        <taxon>Rauvolfioideae</taxon>
        <taxon>Vinceae</taxon>
        <taxon>Catharanthinae</taxon>
        <taxon>Catharanthus</taxon>
    </lineage>
</organism>
<comment type="caution">
    <text evidence="1">The sequence shown here is derived from an EMBL/GenBank/DDBJ whole genome shotgun (WGS) entry which is preliminary data.</text>
</comment>
<name>A0ACC0BSM2_CATRO</name>
<accession>A0ACC0BSM2</accession>
<reference evidence="2" key="1">
    <citation type="journal article" date="2023" name="Nat. Plants">
        <title>Single-cell RNA sequencing provides a high-resolution roadmap for understanding the multicellular compartmentation of specialized metabolism.</title>
        <authorList>
            <person name="Sun S."/>
            <person name="Shen X."/>
            <person name="Li Y."/>
            <person name="Li Y."/>
            <person name="Wang S."/>
            <person name="Li R."/>
            <person name="Zhang H."/>
            <person name="Shen G."/>
            <person name="Guo B."/>
            <person name="Wei J."/>
            <person name="Xu J."/>
            <person name="St-Pierre B."/>
            <person name="Chen S."/>
            <person name="Sun C."/>
        </authorList>
    </citation>
    <scope>NUCLEOTIDE SEQUENCE [LARGE SCALE GENOMIC DNA]</scope>
</reference>
<dbReference type="Proteomes" id="UP001060085">
    <property type="component" value="Linkage Group LG02"/>
</dbReference>
<protein>
    <submittedName>
        <fullName evidence="1">Uncharacterized protein</fullName>
    </submittedName>
</protein>
<dbReference type="EMBL" id="CM044702">
    <property type="protein sequence ID" value="KAI5675651.1"/>
    <property type="molecule type" value="Genomic_DNA"/>
</dbReference>
<gene>
    <name evidence="1" type="ORF">M9H77_06601</name>
</gene>